<gene>
    <name evidence="1" type="ORF">CY0110_14925</name>
</gene>
<keyword evidence="2" id="KW-1185">Reference proteome</keyword>
<dbReference type="NCBIfam" id="NF040570">
    <property type="entry name" value="guided_TnpB"/>
    <property type="match status" value="1"/>
</dbReference>
<reference evidence="1 2" key="1">
    <citation type="submission" date="2007-03" db="EMBL/GenBank/DDBJ databases">
        <authorList>
            <person name="Stal L."/>
            <person name="Ferriera S."/>
            <person name="Johnson J."/>
            <person name="Kravitz S."/>
            <person name="Beeson K."/>
            <person name="Sutton G."/>
            <person name="Rogers Y.-H."/>
            <person name="Friedman R."/>
            <person name="Frazier M."/>
            <person name="Venter J.C."/>
        </authorList>
    </citation>
    <scope>NUCLEOTIDE SEQUENCE [LARGE SCALE GENOMIC DNA]</scope>
    <source>
        <strain evidence="1 2">CCY0110</strain>
    </source>
</reference>
<organism evidence="1 2">
    <name type="scientific">Crocosphaera chwakensis CCY0110</name>
    <dbReference type="NCBI Taxonomy" id="391612"/>
    <lineage>
        <taxon>Bacteria</taxon>
        <taxon>Bacillati</taxon>
        <taxon>Cyanobacteriota</taxon>
        <taxon>Cyanophyceae</taxon>
        <taxon>Oscillatoriophycideae</taxon>
        <taxon>Chroococcales</taxon>
        <taxon>Aphanothecaceae</taxon>
        <taxon>Crocosphaera</taxon>
        <taxon>Crocosphaera chwakensis</taxon>
    </lineage>
</organism>
<comment type="caution">
    <text evidence="1">The sequence shown here is derived from an EMBL/GenBank/DDBJ whole genome shotgun (WGS) entry which is preliminary data.</text>
</comment>
<dbReference type="RefSeq" id="WP_008276811.1">
    <property type="nucleotide sequence ID" value="NZ_AAXW01000031.1"/>
</dbReference>
<dbReference type="eggNOG" id="COG0675">
    <property type="taxonomic scope" value="Bacteria"/>
</dbReference>
<accession>A3ITV4</accession>
<dbReference type="AlphaFoldDB" id="A3ITV4"/>
<dbReference type="OrthoDB" id="442687at2"/>
<proteinExistence type="predicted"/>
<dbReference type="Proteomes" id="UP000003781">
    <property type="component" value="Unassembled WGS sequence"/>
</dbReference>
<dbReference type="EMBL" id="AAXW01000031">
    <property type="protein sequence ID" value="EAZ90049.1"/>
    <property type="molecule type" value="Genomic_DNA"/>
</dbReference>
<protein>
    <submittedName>
        <fullName evidence="1">ISChy9, transposase orfB</fullName>
    </submittedName>
</protein>
<evidence type="ECO:0000313" key="1">
    <source>
        <dbReference type="EMBL" id="EAZ90049.1"/>
    </source>
</evidence>
<evidence type="ECO:0000313" key="2">
    <source>
        <dbReference type="Proteomes" id="UP000003781"/>
    </source>
</evidence>
<sequence>MKASTPSFVTELPLVVDSLTERELLARFQAARQLYNACLGETKKRLQRARASLEWQEAKSLPKSAKNKSKRNRLYKDAKAKELYSDYDIQSYATQTAKASDWIAEKIDAQCQQKLATRAFNAVERTVFGGAKKLRFKVPSRFKSVEAKSNKQGLRWKDNQVVWGKLKVPAIIDIYNEVICHGLSSRVKFVRLLWRILNGKRCWYVQLICEGVPFVKEKNKVAEGSIGIDLNISNVAYVSDEDAGLLPFAENVPTYQKEIARLQRKMQRSQRANNLDKFEPDFEAKKGRKTVTKKGKVKKGAKTKPWNRSKTYQRIRAKKAEIERKRTAYAKSQNRRLVNEVLRHGKQIKTEKVSVKGWQKRYGKAIKDKSPSFFMSELTRKAESAGGLVTRFSTQKTALSQTHLTGTRIKKSLSERIHKDESGFEMQRDLFSAFLSRHVYDDTLSLRDAQSEYPGLEPVLMVAWEANKSCEMSRRVQKSGEVIVPLEQLAITSETDRQIAPFRDATSGRLLQESQSL</sequence>
<name>A3ITV4_9CHRO</name>